<accession>A0A0N8T5R5</accession>
<organism evidence="1 2">
    <name type="scientific">Pseudomonas syringae pv. spinaceae</name>
    <dbReference type="NCBI Taxonomy" id="264459"/>
    <lineage>
        <taxon>Bacteria</taxon>
        <taxon>Pseudomonadati</taxon>
        <taxon>Pseudomonadota</taxon>
        <taxon>Gammaproteobacteria</taxon>
        <taxon>Pseudomonadales</taxon>
        <taxon>Pseudomonadaceae</taxon>
        <taxon>Pseudomonas</taxon>
        <taxon>Pseudomonas syringae</taxon>
    </lineage>
</organism>
<sequence length="97" mass="10936">MTKAKGCRVHYRLGAQQVKDAMTSVGIDDFAGWVLSDKNDRNSRQGLRYEQFIAVLINGVKQLDERLERLEKQSGVRPDVAARGSGPEFISPLLRYL</sequence>
<comment type="caution">
    <text evidence="1">The sequence shown here is derived from an EMBL/GenBank/DDBJ whole genome shotgun (WGS) entry which is preliminary data.</text>
</comment>
<dbReference type="PROSITE" id="PS51688">
    <property type="entry name" value="ICA"/>
    <property type="match status" value="1"/>
</dbReference>
<dbReference type="RefSeq" id="WP_234697518.1">
    <property type="nucleotide sequence ID" value="NZ_LJRI01000726.1"/>
</dbReference>
<reference evidence="1 2" key="1">
    <citation type="submission" date="2015-09" db="EMBL/GenBank/DDBJ databases">
        <title>Genome announcement of multiple Pseudomonas syringae strains.</title>
        <authorList>
            <person name="Thakur S."/>
            <person name="Wang P.W."/>
            <person name="Gong Y."/>
            <person name="Weir B.S."/>
            <person name="Guttman D.S."/>
        </authorList>
    </citation>
    <scope>NUCLEOTIDE SEQUENCE [LARGE SCALE GENOMIC DNA]</scope>
    <source>
        <strain evidence="1 2">ICMP16929</strain>
    </source>
</reference>
<gene>
    <name evidence="1" type="ORF">ALO94_00245</name>
</gene>
<evidence type="ECO:0000313" key="2">
    <source>
        <dbReference type="Proteomes" id="UP000050384"/>
    </source>
</evidence>
<name>A0A0N8T5R5_PSESX</name>
<dbReference type="EMBL" id="LJRI01000726">
    <property type="protein sequence ID" value="KPY91928.1"/>
    <property type="molecule type" value="Genomic_DNA"/>
</dbReference>
<protein>
    <submittedName>
        <fullName evidence="1">Uncharacterized protein</fullName>
    </submittedName>
</protein>
<evidence type="ECO:0000313" key="1">
    <source>
        <dbReference type="EMBL" id="KPY91928.1"/>
    </source>
</evidence>
<dbReference type="Proteomes" id="UP000050384">
    <property type="component" value="Unassembled WGS sequence"/>
</dbReference>
<dbReference type="InterPro" id="IPR030392">
    <property type="entry name" value="S74_ICA"/>
</dbReference>
<dbReference type="AlphaFoldDB" id="A0A0N8T5R5"/>
<proteinExistence type="predicted"/>
<dbReference type="PATRIC" id="fig|264459.3.peg.414"/>